<evidence type="ECO:0000256" key="1">
    <source>
        <dbReference type="SAM" id="Coils"/>
    </source>
</evidence>
<sequence length="452" mass="54160">MNVQEIDNKGLENPMICQKNEHYHQQYVYFKFSENIDEILQCITCNQDDNQMNKKIIIDQILKFPVPKIKNFPPLKEKYNQKQIKELMVNFSKESIEKIKEQIKIEIDDYYYKIEQDLIQFLLTSKKDVIQQFNEILEYPDISRFYDTNNLIDTIKSFQNKEISLEELFNKQLQMKKYFESEQKCEILLNLEEKQQEIQLQINNLKEQLTQKTDIFKQKIIINTEKIKAIQNQIIDRTNQQPQIQQQLDQYQMQQQQNQQKIQFCKSNYFLNPKNEIEITNNNKNNKNIHIHINSSQTKIKKLVHTQNLDYTKTYHIKLKINFHQQDNQSIVFYLLNPKNQDGKWTGQNLIYVNNNSKKCGALNGISKIILGQNFSEFWKDDETILNVVFNCQKQLFQIYDDQKKGFVQNFINQDLINQDVLFDKEDFIFSIKFIQYSSSDIDLNILDVQVS</sequence>
<dbReference type="Proteomes" id="UP000054937">
    <property type="component" value="Unassembled WGS sequence"/>
</dbReference>
<keyword evidence="1" id="KW-0175">Coiled coil</keyword>
<protein>
    <submittedName>
        <fullName evidence="2">Uncharacterized protein</fullName>
    </submittedName>
</protein>
<keyword evidence="3" id="KW-1185">Reference proteome</keyword>
<reference evidence="2 3" key="1">
    <citation type="journal article" date="2015" name="Sci. Rep.">
        <title>Genome of the facultative scuticociliatosis pathogen Pseudocohnilembus persalinus provides insight into its virulence through horizontal gene transfer.</title>
        <authorList>
            <person name="Xiong J."/>
            <person name="Wang G."/>
            <person name="Cheng J."/>
            <person name="Tian M."/>
            <person name="Pan X."/>
            <person name="Warren A."/>
            <person name="Jiang C."/>
            <person name="Yuan D."/>
            <person name="Miao W."/>
        </authorList>
    </citation>
    <scope>NUCLEOTIDE SEQUENCE [LARGE SCALE GENOMIC DNA]</scope>
    <source>
        <strain evidence="2">36N120E</strain>
    </source>
</reference>
<name>A0A0V0Q7K3_PSEPJ</name>
<dbReference type="AlphaFoldDB" id="A0A0V0Q7K3"/>
<organism evidence="2 3">
    <name type="scientific">Pseudocohnilembus persalinus</name>
    <name type="common">Ciliate</name>
    <dbReference type="NCBI Taxonomy" id="266149"/>
    <lineage>
        <taxon>Eukaryota</taxon>
        <taxon>Sar</taxon>
        <taxon>Alveolata</taxon>
        <taxon>Ciliophora</taxon>
        <taxon>Intramacronucleata</taxon>
        <taxon>Oligohymenophorea</taxon>
        <taxon>Scuticociliatia</taxon>
        <taxon>Philasterida</taxon>
        <taxon>Pseudocohnilembidae</taxon>
        <taxon>Pseudocohnilembus</taxon>
    </lineage>
</organism>
<comment type="caution">
    <text evidence="2">The sequence shown here is derived from an EMBL/GenBank/DDBJ whole genome shotgun (WGS) entry which is preliminary data.</text>
</comment>
<proteinExistence type="predicted"/>
<evidence type="ECO:0000313" key="2">
    <source>
        <dbReference type="EMBL" id="KRW98143.1"/>
    </source>
</evidence>
<evidence type="ECO:0000313" key="3">
    <source>
        <dbReference type="Proteomes" id="UP000054937"/>
    </source>
</evidence>
<feature type="coiled-coil region" evidence="1">
    <location>
        <begin position="188"/>
        <end position="215"/>
    </location>
</feature>
<dbReference type="InParanoid" id="A0A0V0Q7K3"/>
<dbReference type="EMBL" id="LDAU01000268">
    <property type="protein sequence ID" value="KRW98143.1"/>
    <property type="molecule type" value="Genomic_DNA"/>
</dbReference>
<gene>
    <name evidence="2" type="ORF">PPERSA_09083</name>
</gene>
<accession>A0A0V0Q7K3</accession>